<gene>
    <name evidence="1" type="ORF">O181_033315</name>
</gene>
<dbReference type="Proteomes" id="UP000765509">
    <property type="component" value="Unassembled WGS sequence"/>
</dbReference>
<accession>A0A9Q3H947</accession>
<evidence type="ECO:0000313" key="2">
    <source>
        <dbReference type="Proteomes" id="UP000765509"/>
    </source>
</evidence>
<sequence>MVVTYLSFGGKDVVMTIVIMLFDSTLALNFTSDNRKPSGSFFLIGDLYSHVSTSKILPPIAFHRALREKIIPPNGVSTKQSGPSRSGWDTEYSNRITGVSNTKASQMIKDLIGFR</sequence>
<name>A0A9Q3H947_9BASI</name>
<dbReference type="AlphaFoldDB" id="A0A9Q3H947"/>
<keyword evidence="2" id="KW-1185">Reference proteome</keyword>
<comment type="caution">
    <text evidence="1">The sequence shown here is derived from an EMBL/GenBank/DDBJ whole genome shotgun (WGS) entry which is preliminary data.</text>
</comment>
<reference evidence="1" key="1">
    <citation type="submission" date="2021-03" db="EMBL/GenBank/DDBJ databases">
        <title>Draft genome sequence of rust myrtle Austropuccinia psidii MF-1, a brazilian biotype.</title>
        <authorList>
            <person name="Quecine M.C."/>
            <person name="Pachon D.M.R."/>
            <person name="Bonatelli M.L."/>
            <person name="Correr F.H."/>
            <person name="Franceschini L.M."/>
            <person name="Leite T.F."/>
            <person name="Margarido G.R.A."/>
            <person name="Almeida C.A."/>
            <person name="Ferrarezi J.A."/>
            <person name="Labate C.A."/>
        </authorList>
    </citation>
    <scope>NUCLEOTIDE SEQUENCE</scope>
    <source>
        <strain evidence="1">MF-1</strain>
    </source>
</reference>
<organism evidence="1 2">
    <name type="scientific">Austropuccinia psidii MF-1</name>
    <dbReference type="NCBI Taxonomy" id="1389203"/>
    <lineage>
        <taxon>Eukaryota</taxon>
        <taxon>Fungi</taxon>
        <taxon>Dikarya</taxon>
        <taxon>Basidiomycota</taxon>
        <taxon>Pucciniomycotina</taxon>
        <taxon>Pucciniomycetes</taxon>
        <taxon>Pucciniales</taxon>
        <taxon>Sphaerophragmiaceae</taxon>
        <taxon>Austropuccinia</taxon>
    </lineage>
</organism>
<proteinExistence type="predicted"/>
<dbReference type="EMBL" id="AVOT02012146">
    <property type="protein sequence ID" value="MBW0493600.1"/>
    <property type="molecule type" value="Genomic_DNA"/>
</dbReference>
<protein>
    <submittedName>
        <fullName evidence="1">Uncharacterized protein</fullName>
    </submittedName>
</protein>
<evidence type="ECO:0000313" key="1">
    <source>
        <dbReference type="EMBL" id="MBW0493600.1"/>
    </source>
</evidence>